<keyword evidence="4 13" id="KW-0808">Transferase</keyword>
<dbReference type="PROSITE" id="PS50112">
    <property type="entry name" value="PAS"/>
    <property type="match status" value="1"/>
</dbReference>
<dbReference type="InterPro" id="IPR000014">
    <property type="entry name" value="PAS"/>
</dbReference>
<dbReference type="InterPro" id="IPR003594">
    <property type="entry name" value="HATPase_dom"/>
</dbReference>
<keyword evidence="5" id="KW-0547">Nucleotide-binding</keyword>
<evidence type="ECO:0000313" key="13">
    <source>
        <dbReference type="EMBL" id="SLN38831.1"/>
    </source>
</evidence>
<dbReference type="PROSITE" id="PS50109">
    <property type="entry name" value="HIS_KIN"/>
    <property type="match status" value="1"/>
</dbReference>
<evidence type="ECO:0000256" key="4">
    <source>
        <dbReference type="ARBA" id="ARBA00022679"/>
    </source>
</evidence>
<dbReference type="SMART" id="SM00091">
    <property type="entry name" value="PAS"/>
    <property type="match status" value="2"/>
</dbReference>
<dbReference type="EMBL" id="PYGB01000014">
    <property type="protein sequence ID" value="PSK81802.1"/>
    <property type="molecule type" value="Genomic_DNA"/>
</dbReference>
<dbReference type="PANTHER" id="PTHR41523:SF8">
    <property type="entry name" value="ETHYLENE RESPONSE SENSOR PROTEIN"/>
    <property type="match status" value="1"/>
</dbReference>
<dbReference type="Proteomes" id="UP000193495">
    <property type="component" value="Unassembled WGS sequence"/>
</dbReference>
<dbReference type="RefSeq" id="WP_085895931.1">
    <property type="nucleotide sequence ID" value="NZ_FWFY01000004.1"/>
</dbReference>
<evidence type="ECO:0000256" key="6">
    <source>
        <dbReference type="ARBA" id="ARBA00022777"/>
    </source>
</evidence>
<dbReference type="EMBL" id="FWFY01000004">
    <property type="protein sequence ID" value="SLN38831.1"/>
    <property type="molecule type" value="Genomic_DNA"/>
</dbReference>
<dbReference type="InterPro" id="IPR005467">
    <property type="entry name" value="His_kinase_dom"/>
</dbReference>
<evidence type="ECO:0000259" key="10">
    <source>
        <dbReference type="PROSITE" id="PS50112"/>
    </source>
</evidence>
<evidence type="ECO:0000256" key="8">
    <source>
        <dbReference type="ARBA" id="ARBA00023026"/>
    </source>
</evidence>
<dbReference type="Gene3D" id="3.30.450.20">
    <property type="entry name" value="PAS domain"/>
    <property type="match status" value="2"/>
</dbReference>
<dbReference type="InterPro" id="IPR036890">
    <property type="entry name" value="HATPase_C_sf"/>
</dbReference>
<accession>A0A1X6Z4T2</accession>
<dbReference type="InterPro" id="IPR011495">
    <property type="entry name" value="Sig_transdc_His_kin_sub2_dim/P"/>
</dbReference>
<evidence type="ECO:0000259" key="9">
    <source>
        <dbReference type="PROSITE" id="PS50109"/>
    </source>
</evidence>
<evidence type="ECO:0000259" key="11">
    <source>
        <dbReference type="PROSITE" id="PS50113"/>
    </source>
</evidence>
<evidence type="ECO:0000256" key="2">
    <source>
        <dbReference type="ARBA" id="ARBA00012438"/>
    </source>
</evidence>
<dbReference type="Proteomes" id="UP000240624">
    <property type="component" value="Unassembled WGS sequence"/>
</dbReference>
<dbReference type="SMART" id="SM00387">
    <property type="entry name" value="HATPase_c"/>
    <property type="match status" value="1"/>
</dbReference>
<keyword evidence="15" id="KW-1185">Reference proteome</keyword>
<gene>
    <name evidence="12" type="ORF">CLV79_11420</name>
    <name evidence="13" type="ORF">LOS8367_01564</name>
</gene>
<evidence type="ECO:0000313" key="12">
    <source>
        <dbReference type="EMBL" id="PSK81802.1"/>
    </source>
</evidence>
<dbReference type="GO" id="GO:0005524">
    <property type="term" value="F:ATP binding"/>
    <property type="evidence" value="ECO:0007669"/>
    <property type="project" value="UniProtKB-KW"/>
</dbReference>
<dbReference type="GO" id="GO:0004673">
    <property type="term" value="F:protein histidine kinase activity"/>
    <property type="evidence" value="ECO:0007669"/>
    <property type="project" value="UniProtKB-EC"/>
</dbReference>
<dbReference type="Pfam" id="PF08447">
    <property type="entry name" value="PAS_3"/>
    <property type="match status" value="1"/>
</dbReference>
<keyword evidence="6 13" id="KW-0418">Kinase</keyword>
<name>A0A1X6Z4T2_9RHOB</name>
<dbReference type="PANTHER" id="PTHR41523">
    <property type="entry name" value="TWO-COMPONENT SYSTEM SENSOR PROTEIN"/>
    <property type="match status" value="1"/>
</dbReference>
<dbReference type="Pfam" id="PF07568">
    <property type="entry name" value="HisKA_2"/>
    <property type="match status" value="1"/>
</dbReference>
<reference evidence="12 15" key="2">
    <citation type="submission" date="2018-03" db="EMBL/GenBank/DDBJ databases">
        <title>Genomic Encyclopedia of Archaeal and Bacterial Type Strains, Phase II (KMG-II): from individual species to whole genera.</title>
        <authorList>
            <person name="Goeker M."/>
        </authorList>
    </citation>
    <scope>NUCLEOTIDE SEQUENCE [LARGE SCALE GENOMIC DNA]</scope>
    <source>
        <strain evidence="12 15">DSM 29956</strain>
    </source>
</reference>
<dbReference type="OrthoDB" id="9767435at2"/>
<comment type="catalytic activity">
    <reaction evidence="1">
        <text>ATP + protein L-histidine = ADP + protein N-phospho-L-histidine.</text>
        <dbReference type="EC" id="2.7.13.3"/>
    </reaction>
</comment>
<reference evidence="13 14" key="1">
    <citation type="submission" date="2017-03" db="EMBL/GenBank/DDBJ databases">
        <authorList>
            <person name="Afonso C.L."/>
            <person name="Miller P.J."/>
            <person name="Scott M.A."/>
            <person name="Spackman E."/>
            <person name="Goraichik I."/>
            <person name="Dimitrov K.M."/>
            <person name="Suarez D.L."/>
            <person name="Swayne D.E."/>
        </authorList>
    </citation>
    <scope>NUCLEOTIDE SEQUENCE [LARGE SCALE GENOMIC DNA]</scope>
    <source>
        <strain evidence="13 14">CECT 8367</strain>
    </source>
</reference>
<evidence type="ECO:0000256" key="5">
    <source>
        <dbReference type="ARBA" id="ARBA00022741"/>
    </source>
</evidence>
<feature type="domain" description="PAS" evidence="10">
    <location>
        <begin position="165"/>
        <end position="209"/>
    </location>
</feature>
<evidence type="ECO:0000256" key="7">
    <source>
        <dbReference type="ARBA" id="ARBA00022840"/>
    </source>
</evidence>
<dbReference type="Pfam" id="PF02518">
    <property type="entry name" value="HATPase_c"/>
    <property type="match status" value="1"/>
</dbReference>
<dbReference type="Gene3D" id="3.30.565.10">
    <property type="entry name" value="Histidine kinase-like ATPase, C-terminal domain"/>
    <property type="match status" value="1"/>
</dbReference>
<dbReference type="Pfam" id="PF08448">
    <property type="entry name" value="PAS_4"/>
    <property type="match status" value="1"/>
</dbReference>
<evidence type="ECO:0000313" key="15">
    <source>
        <dbReference type="Proteomes" id="UP000240624"/>
    </source>
</evidence>
<proteinExistence type="predicted"/>
<dbReference type="SUPFAM" id="SSF55874">
    <property type="entry name" value="ATPase domain of HSP90 chaperone/DNA topoisomerase II/histidine kinase"/>
    <property type="match status" value="1"/>
</dbReference>
<dbReference type="EC" id="2.7.13.3" evidence="2"/>
<keyword evidence="7" id="KW-0067">ATP-binding</keyword>
<dbReference type="InterPro" id="IPR035965">
    <property type="entry name" value="PAS-like_dom_sf"/>
</dbReference>
<dbReference type="InterPro" id="IPR013655">
    <property type="entry name" value="PAS_fold_3"/>
</dbReference>
<organism evidence="13 14">
    <name type="scientific">Limimaricola soesokkakensis</name>
    <dbReference type="NCBI Taxonomy" id="1343159"/>
    <lineage>
        <taxon>Bacteria</taxon>
        <taxon>Pseudomonadati</taxon>
        <taxon>Pseudomonadota</taxon>
        <taxon>Alphaproteobacteria</taxon>
        <taxon>Rhodobacterales</taxon>
        <taxon>Paracoccaceae</taxon>
        <taxon>Limimaricola</taxon>
    </lineage>
</organism>
<dbReference type="SUPFAM" id="SSF55785">
    <property type="entry name" value="PYP-like sensor domain (PAS domain)"/>
    <property type="match status" value="2"/>
</dbReference>
<keyword evidence="3" id="KW-0597">Phosphoprotein</keyword>
<dbReference type="InterPro" id="IPR000700">
    <property type="entry name" value="PAS-assoc_C"/>
</dbReference>
<protein>
    <recommendedName>
        <fullName evidence="2">histidine kinase</fullName>
        <ecNumber evidence="2">2.7.13.3</ecNumber>
    </recommendedName>
</protein>
<dbReference type="InterPro" id="IPR013656">
    <property type="entry name" value="PAS_4"/>
</dbReference>
<feature type="domain" description="Histidine kinase" evidence="9">
    <location>
        <begin position="276"/>
        <end position="472"/>
    </location>
</feature>
<dbReference type="CDD" id="cd00130">
    <property type="entry name" value="PAS"/>
    <property type="match status" value="1"/>
</dbReference>
<sequence>MFDTAAQPGKAILHAIPLPAIIMTSDLQIVDVNAAFASVVARERVTLLGKQLFDEFPSRPDSPNLEAAIRASVQRALASGRTDALPPGRHDIVLPDIGYETRYWRLSHSPILEGERSGDILQLVEDVTAEVTSEKLREARERTAAEGAALSFWDLNLVTGDLIRSPAVDRLHGFEPGEAGGNIEAFLDRVHPDDREQARANAFSAAERGPGPTILEHRLLLPDGRVRWISARGEIVIGPVNDEPHLVGMVVDVTEFREQEAELRNALASQKLLLDEMNHRVKNSLQMVASLLNLECARASAETRGKLLSASARVNAIATIHASLYQDGDVASVAVDSQLQELCEHLISSTGCDIRGIRVELDVAPLRLCPDKAISISIIVNELVTNSLKHAFHDREQGMIEVQLKRDGGGSLLLTVRDDGHGARDGLDREVRRSSGLGERLVQMSARKLGGRVEHSHDQGGWETTVLLPAAES</sequence>
<evidence type="ECO:0000313" key="14">
    <source>
        <dbReference type="Proteomes" id="UP000193495"/>
    </source>
</evidence>
<keyword evidence="8" id="KW-0843">Virulence</keyword>
<dbReference type="PROSITE" id="PS50113">
    <property type="entry name" value="PAC"/>
    <property type="match status" value="1"/>
</dbReference>
<evidence type="ECO:0000256" key="1">
    <source>
        <dbReference type="ARBA" id="ARBA00000085"/>
    </source>
</evidence>
<dbReference type="NCBIfam" id="TIGR00229">
    <property type="entry name" value="sensory_box"/>
    <property type="match status" value="1"/>
</dbReference>
<evidence type="ECO:0000256" key="3">
    <source>
        <dbReference type="ARBA" id="ARBA00022553"/>
    </source>
</evidence>
<dbReference type="Gene3D" id="2.10.70.100">
    <property type="match status" value="1"/>
</dbReference>
<dbReference type="AlphaFoldDB" id="A0A1X6Z4T2"/>
<feature type="domain" description="PAC" evidence="11">
    <location>
        <begin position="213"/>
        <end position="265"/>
    </location>
</feature>